<reference evidence="1" key="1">
    <citation type="journal article" date="2021" name="Proc. Natl. Acad. Sci. U.S.A.">
        <title>Global biogeography of chemosynthetic symbionts reveals both localized and globally distributed symbiont groups. .</title>
        <authorList>
            <person name="Osvatic J.T."/>
            <person name="Wilkins L.G.E."/>
            <person name="Leibrecht L."/>
            <person name="Leray M."/>
            <person name="Zauner S."/>
            <person name="Polzin J."/>
            <person name="Camacho Y."/>
            <person name="Gros O."/>
            <person name="van Gils J.A."/>
            <person name="Eisen J.A."/>
            <person name="Petersen J.M."/>
            <person name="Yuen B."/>
        </authorList>
    </citation>
    <scope>NUCLEOTIDE SEQUENCE</scope>
    <source>
        <strain evidence="1">MAGclacostrist064TRANS</strain>
    </source>
</reference>
<organism evidence="1 2">
    <name type="scientific">Candidatus Thiodiazotropha taylori</name>
    <dbReference type="NCBI Taxonomy" id="2792791"/>
    <lineage>
        <taxon>Bacteria</taxon>
        <taxon>Pseudomonadati</taxon>
        <taxon>Pseudomonadota</taxon>
        <taxon>Gammaproteobacteria</taxon>
        <taxon>Chromatiales</taxon>
        <taxon>Sedimenticolaceae</taxon>
        <taxon>Candidatus Thiodiazotropha</taxon>
    </lineage>
</organism>
<proteinExistence type="predicted"/>
<dbReference type="GO" id="GO:0032259">
    <property type="term" value="P:methylation"/>
    <property type="evidence" value="ECO:0007669"/>
    <property type="project" value="UniProtKB-KW"/>
</dbReference>
<feature type="non-terminal residue" evidence="1">
    <location>
        <position position="1"/>
    </location>
</feature>
<dbReference type="Gene3D" id="3.40.50.150">
    <property type="entry name" value="Vaccinia Virus protein VP39"/>
    <property type="match status" value="1"/>
</dbReference>
<dbReference type="SUPFAM" id="SSF53335">
    <property type="entry name" value="S-adenosyl-L-methionine-dependent methyltransferases"/>
    <property type="match status" value="1"/>
</dbReference>
<comment type="caution">
    <text evidence="1">The sequence shown here is derived from an EMBL/GenBank/DDBJ whole genome shotgun (WGS) entry which is preliminary data.</text>
</comment>
<dbReference type="AlphaFoldDB" id="A0A9E4KC70"/>
<protein>
    <submittedName>
        <fullName evidence="1">SAM-dependent methyltransferase</fullName>
    </submittedName>
</protein>
<dbReference type="EMBL" id="JAEPCM010000409">
    <property type="protein sequence ID" value="MCG7947005.1"/>
    <property type="molecule type" value="Genomic_DNA"/>
</dbReference>
<dbReference type="InterPro" id="IPR029063">
    <property type="entry name" value="SAM-dependent_MTases_sf"/>
</dbReference>
<accession>A0A9E4KC70</accession>
<dbReference type="Proteomes" id="UP000886667">
    <property type="component" value="Unassembled WGS sequence"/>
</dbReference>
<gene>
    <name evidence="1" type="ORF">JAZ07_11740</name>
</gene>
<name>A0A9E4KC70_9GAMM</name>
<dbReference type="GO" id="GO:0008168">
    <property type="term" value="F:methyltransferase activity"/>
    <property type="evidence" value="ECO:0007669"/>
    <property type="project" value="UniProtKB-KW"/>
</dbReference>
<sequence length="76" mass="8462">IPTLIQALKPGGLVFYQTFTRQAVSSEGPQNPAFRLADQELLQLFSQLQVRVYREEGRLGDLSLGSRDVAMLVAQK</sequence>
<evidence type="ECO:0000313" key="1">
    <source>
        <dbReference type="EMBL" id="MCG7947005.1"/>
    </source>
</evidence>
<keyword evidence="1" id="KW-0489">Methyltransferase</keyword>
<keyword evidence="1" id="KW-0808">Transferase</keyword>
<evidence type="ECO:0000313" key="2">
    <source>
        <dbReference type="Proteomes" id="UP000886667"/>
    </source>
</evidence>